<feature type="compositionally biased region" description="Pro residues" evidence="5">
    <location>
        <begin position="78"/>
        <end position="87"/>
    </location>
</feature>
<dbReference type="PANTHER" id="PTHR11384:SF59">
    <property type="entry name" value="LYSOSOMAL COBALAMIN TRANSPORTER ABCD4"/>
    <property type="match status" value="1"/>
</dbReference>
<dbReference type="InterPro" id="IPR050835">
    <property type="entry name" value="ABC_transporter_sub-D"/>
</dbReference>
<evidence type="ECO:0000256" key="2">
    <source>
        <dbReference type="ARBA" id="ARBA00022692"/>
    </source>
</evidence>
<comment type="caution">
    <text evidence="8">The sequence shown here is derived from an EMBL/GenBank/DDBJ whole genome shotgun (WGS) entry which is preliminary data.</text>
</comment>
<dbReference type="PANTHER" id="PTHR11384">
    <property type="entry name" value="ATP-BINDING CASSETTE, SUB-FAMILY D MEMBER"/>
    <property type="match status" value="1"/>
</dbReference>
<keyword evidence="3 6" id="KW-1133">Transmembrane helix</keyword>
<keyword evidence="4 6" id="KW-0472">Membrane</keyword>
<dbReference type="PROSITE" id="PS50929">
    <property type="entry name" value="ABC_TM1F"/>
    <property type="match status" value="1"/>
</dbReference>
<dbReference type="Pfam" id="PF06472">
    <property type="entry name" value="ABC_membrane_2"/>
    <property type="match status" value="1"/>
</dbReference>
<accession>A0ABC8TBZ0</accession>
<evidence type="ECO:0000259" key="7">
    <source>
        <dbReference type="PROSITE" id="PS50929"/>
    </source>
</evidence>
<dbReference type="SUPFAM" id="SSF90123">
    <property type="entry name" value="ABC transporter transmembrane region"/>
    <property type="match status" value="1"/>
</dbReference>
<dbReference type="InterPro" id="IPR036640">
    <property type="entry name" value="ABC1_TM_sf"/>
</dbReference>
<name>A0ABC8TBZ0_9AQUA</name>
<evidence type="ECO:0000313" key="8">
    <source>
        <dbReference type="EMBL" id="CAK9165627.1"/>
    </source>
</evidence>
<feature type="transmembrane region" description="Helical" evidence="6">
    <location>
        <begin position="234"/>
        <end position="256"/>
    </location>
</feature>
<gene>
    <name evidence="8" type="ORF">ILEXP_LOCUS34802</name>
</gene>
<reference evidence="8 9" key="1">
    <citation type="submission" date="2024-02" db="EMBL/GenBank/DDBJ databases">
        <authorList>
            <person name="Vignale AGUSTIN F."/>
            <person name="Sosa J E."/>
            <person name="Modenutti C."/>
        </authorList>
    </citation>
    <scope>NUCLEOTIDE SEQUENCE [LARGE SCALE GENOMIC DNA]</scope>
</reference>
<evidence type="ECO:0000256" key="1">
    <source>
        <dbReference type="ARBA" id="ARBA00022448"/>
    </source>
</evidence>
<dbReference type="AlphaFoldDB" id="A0ABC8TBZ0"/>
<feature type="transmembrane region" description="Helical" evidence="6">
    <location>
        <begin position="161"/>
        <end position="181"/>
    </location>
</feature>
<evidence type="ECO:0000256" key="4">
    <source>
        <dbReference type="ARBA" id="ARBA00023136"/>
    </source>
</evidence>
<sequence>MIASQAHTLSNSYSNRCSVPLFTVTPHPLIFLKFRSSMATTDQTCRRRRRNWRKITTFFPSSSAKGAAATDSSFSAPSGPPPPPPSSPQSNQDVPTLVRRFWKVAAPYWSSDDKVQARLQLAAVFALTLGTTGISVGFSFLGRDFYNALANKDQEQFSKQLLYYLAGFAGGIPFFVLRDYARDTLALRWRSWMTTYYMERYLKNQTFYKIQSQSMIDNPDQRIVDDLSSFTGTALSFSLILFNAAVDLISFSNILYGIYPPLFLVLLVYSIGGTAISVFLGRGLVTLNFLQEKKEADFRYGLVRVRENAESIAFYGGEGNEMQLLLQRFRSAFENLTVWKPNLLSFLLPYLIVRLNSG</sequence>
<feature type="domain" description="ABC transmembrane type-1" evidence="7">
    <location>
        <begin position="122"/>
        <end position="335"/>
    </location>
</feature>
<feature type="region of interest" description="Disordered" evidence="5">
    <location>
        <begin position="63"/>
        <end position="93"/>
    </location>
</feature>
<dbReference type="Gene3D" id="1.20.1560.10">
    <property type="entry name" value="ABC transporter type 1, transmembrane domain"/>
    <property type="match status" value="1"/>
</dbReference>
<dbReference type="EMBL" id="CAUOFW020004436">
    <property type="protein sequence ID" value="CAK9165627.1"/>
    <property type="molecule type" value="Genomic_DNA"/>
</dbReference>
<keyword evidence="2 6" id="KW-0812">Transmembrane</keyword>
<feature type="transmembrane region" description="Helical" evidence="6">
    <location>
        <begin position="262"/>
        <end position="285"/>
    </location>
</feature>
<evidence type="ECO:0000313" key="9">
    <source>
        <dbReference type="Proteomes" id="UP001642360"/>
    </source>
</evidence>
<proteinExistence type="predicted"/>
<dbReference type="InterPro" id="IPR011527">
    <property type="entry name" value="ABC1_TM_dom"/>
</dbReference>
<evidence type="ECO:0000256" key="5">
    <source>
        <dbReference type="SAM" id="MobiDB-lite"/>
    </source>
</evidence>
<keyword evidence="9" id="KW-1185">Reference proteome</keyword>
<dbReference type="Proteomes" id="UP001642360">
    <property type="component" value="Unassembled WGS sequence"/>
</dbReference>
<feature type="transmembrane region" description="Helical" evidence="6">
    <location>
        <begin position="121"/>
        <end position="141"/>
    </location>
</feature>
<evidence type="ECO:0000256" key="6">
    <source>
        <dbReference type="SAM" id="Phobius"/>
    </source>
</evidence>
<protein>
    <recommendedName>
        <fullName evidence="7">ABC transmembrane type-1 domain-containing protein</fullName>
    </recommendedName>
</protein>
<keyword evidence="1" id="KW-0813">Transport</keyword>
<organism evidence="8 9">
    <name type="scientific">Ilex paraguariensis</name>
    <name type="common">yerba mate</name>
    <dbReference type="NCBI Taxonomy" id="185542"/>
    <lineage>
        <taxon>Eukaryota</taxon>
        <taxon>Viridiplantae</taxon>
        <taxon>Streptophyta</taxon>
        <taxon>Embryophyta</taxon>
        <taxon>Tracheophyta</taxon>
        <taxon>Spermatophyta</taxon>
        <taxon>Magnoliopsida</taxon>
        <taxon>eudicotyledons</taxon>
        <taxon>Gunneridae</taxon>
        <taxon>Pentapetalae</taxon>
        <taxon>asterids</taxon>
        <taxon>campanulids</taxon>
        <taxon>Aquifoliales</taxon>
        <taxon>Aquifoliaceae</taxon>
        <taxon>Ilex</taxon>
    </lineage>
</organism>
<evidence type="ECO:0000256" key="3">
    <source>
        <dbReference type="ARBA" id="ARBA00022989"/>
    </source>
</evidence>